<evidence type="ECO:0000313" key="1">
    <source>
        <dbReference type="EMBL" id="MCK8492889.1"/>
    </source>
</evidence>
<evidence type="ECO:0008006" key="3">
    <source>
        <dbReference type="Google" id="ProtNLM"/>
    </source>
</evidence>
<evidence type="ECO:0000313" key="2">
    <source>
        <dbReference type="Proteomes" id="UP001202180"/>
    </source>
</evidence>
<keyword evidence="2" id="KW-1185">Reference proteome</keyword>
<dbReference type="RefSeq" id="WP_248478085.1">
    <property type="nucleotide sequence ID" value="NZ_JALPRF010000002.1"/>
</dbReference>
<dbReference type="Proteomes" id="UP001202180">
    <property type="component" value="Unassembled WGS sequence"/>
</dbReference>
<reference evidence="1 2" key="1">
    <citation type="submission" date="2022-04" db="EMBL/GenBank/DDBJ databases">
        <title>Spirosoma sp. strain RP8 genome sequencing and assembly.</title>
        <authorList>
            <person name="Jung Y."/>
        </authorList>
    </citation>
    <scope>NUCLEOTIDE SEQUENCE [LARGE SCALE GENOMIC DNA]</scope>
    <source>
        <strain evidence="1 2">RP8</strain>
    </source>
</reference>
<proteinExistence type="predicted"/>
<protein>
    <recommendedName>
        <fullName evidence="3">CHAP domain-containing protein</fullName>
    </recommendedName>
</protein>
<accession>A0ABT0HL38</accession>
<comment type="caution">
    <text evidence="1">The sequence shown here is derived from an EMBL/GenBank/DDBJ whole genome shotgun (WGS) entry which is preliminary data.</text>
</comment>
<organism evidence="1 2">
    <name type="scientific">Spirosoma liriopis</name>
    <dbReference type="NCBI Taxonomy" id="2937440"/>
    <lineage>
        <taxon>Bacteria</taxon>
        <taxon>Pseudomonadati</taxon>
        <taxon>Bacteroidota</taxon>
        <taxon>Cytophagia</taxon>
        <taxon>Cytophagales</taxon>
        <taxon>Cytophagaceae</taxon>
        <taxon>Spirosoma</taxon>
    </lineage>
</organism>
<gene>
    <name evidence="1" type="ORF">M0L20_13560</name>
</gene>
<sequence length="198" mass="21737">MLNQRIARLGRLALLVGLVLHVHAAVCQLLPVAVRLDSLNKKRACVLETASSQAHVKEKSNRNDHPQIDVYFKAIGWAHPERVAAAAKPWCGAFVGWVLKTCGVPTPKGANLAAVASFDAMKKKRLPPGSHAIPGDVVTYKTWSHVEFVVSWPLDPRVRVFYAVGGNTTAGNSVHGVYVNIPRPKHYIRNIVRFIPES</sequence>
<dbReference type="EMBL" id="JALPRF010000002">
    <property type="protein sequence ID" value="MCK8492889.1"/>
    <property type="molecule type" value="Genomic_DNA"/>
</dbReference>
<name>A0ABT0HL38_9BACT</name>